<evidence type="ECO:0000256" key="2">
    <source>
        <dbReference type="ARBA" id="ARBA00022528"/>
    </source>
</evidence>
<dbReference type="InterPro" id="IPR001890">
    <property type="entry name" value="RNA-binding_CRM"/>
</dbReference>
<keyword evidence="15" id="KW-1185">Reference proteome</keyword>
<organism evidence="14 15">
    <name type="scientific">Brassica oleracea var. oleracea</name>
    <dbReference type="NCBI Taxonomy" id="109376"/>
    <lineage>
        <taxon>Eukaryota</taxon>
        <taxon>Viridiplantae</taxon>
        <taxon>Streptophyta</taxon>
        <taxon>Embryophyta</taxon>
        <taxon>Tracheophyta</taxon>
        <taxon>Spermatophyta</taxon>
        <taxon>Magnoliopsida</taxon>
        <taxon>eudicotyledons</taxon>
        <taxon>Gunneridae</taxon>
        <taxon>Pentapetalae</taxon>
        <taxon>rosids</taxon>
        <taxon>malvids</taxon>
        <taxon>Brassicales</taxon>
        <taxon>Brassicaceae</taxon>
        <taxon>Brassiceae</taxon>
        <taxon>Brassica</taxon>
    </lineage>
</organism>
<dbReference type="GO" id="GO:0006397">
    <property type="term" value="P:mRNA processing"/>
    <property type="evidence" value="ECO:0007669"/>
    <property type="project" value="UniProtKB-KW"/>
</dbReference>
<evidence type="ECO:0000256" key="8">
    <source>
        <dbReference type="ARBA" id="ARBA00023187"/>
    </source>
</evidence>
<dbReference type="HOGENOM" id="CLU_006310_1_0_1"/>
<feature type="compositionally biased region" description="Basic and acidic residues" evidence="12">
    <location>
        <begin position="730"/>
        <end position="745"/>
    </location>
</feature>
<protein>
    <recommendedName>
        <fullName evidence="13">CRM domain-containing protein</fullName>
    </recommendedName>
</protein>
<feature type="region of interest" description="Disordered" evidence="12">
    <location>
        <begin position="54"/>
        <end position="77"/>
    </location>
</feature>
<keyword evidence="4" id="KW-0507">mRNA processing</keyword>
<proteinExistence type="predicted"/>
<dbReference type="GeneID" id="106306723"/>
<evidence type="ECO:0000313" key="14">
    <source>
        <dbReference type="EnsemblPlants" id="Bo7g113980.1"/>
    </source>
</evidence>
<keyword evidence="11" id="KW-0175">Coiled coil</keyword>
<dbReference type="GO" id="GO:0009507">
    <property type="term" value="C:chloroplast"/>
    <property type="evidence" value="ECO:0007669"/>
    <property type="project" value="UniProtKB-SubCell"/>
</dbReference>
<keyword evidence="8" id="KW-0508">mRNA splicing</keyword>
<evidence type="ECO:0000256" key="12">
    <source>
        <dbReference type="SAM" id="MobiDB-lite"/>
    </source>
</evidence>
<dbReference type="GO" id="GO:1990904">
    <property type="term" value="C:ribonucleoprotein complex"/>
    <property type="evidence" value="ECO:0007669"/>
    <property type="project" value="UniProtKB-KW"/>
</dbReference>
<keyword evidence="6 10" id="KW-0694">RNA-binding</keyword>
<dbReference type="RefSeq" id="XP_013598901.1">
    <property type="nucleotide sequence ID" value="XM_013743447.1"/>
</dbReference>
<dbReference type="AlphaFoldDB" id="A0A0D3DGV0"/>
<dbReference type="PANTHER" id="PTHR31846">
    <property type="entry name" value="CRS1 / YHBY (CRM) DOMAIN-CONTAINING PROTEIN"/>
    <property type="match status" value="1"/>
</dbReference>
<feature type="compositionally biased region" description="Basic residues" evidence="12">
    <location>
        <begin position="60"/>
        <end position="70"/>
    </location>
</feature>
<keyword evidence="7" id="KW-0809">Transit peptide</keyword>
<accession>A0A0D3DGV0</accession>
<evidence type="ECO:0000256" key="7">
    <source>
        <dbReference type="ARBA" id="ARBA00022946"/>
    </source>
</evidence>
<evidence type="ECO:0000256" key="5">
    <source>
        <dbReference type="ARBA" id="ARBA00022737"/>
    </source>
</evidence>
<evidence type="ECO:0000256" key="10">
    <source>
        <dbReference type="PROSITE-ProRule" id="PRU00626"/>
    </source>
</evidence>
<sequence length="777" mass="88909">MALCHFPVNLHTVPSSSSSSSFHPLLYSNLWIRKLRFHPFSHAVQLSAIRAAATDVDTHPRKKKKKRKPKPGFFEEINDKWSSRISPKDGNFPWQMKHEEQTQPHHQEEEEVNRSSELTGKITDSNLRSSFPRPSGYMSAPWVNDNVSKPVKDESFKENRYRKENALDLDDDGRGMVVESGRDKGVWRSRKSNTAEAEKIVPEHELSRLRSVALRMVERVKVGSAGITQALVEAIHEKWEDDEVVKLKFGERCALNMKRTHETLEKKTGGLVIWRSGSSVVLYRGISYNLKCVQSFIKQNDEVAREYTAEEANYPKNVPKEQLSELCELNDLLDEIGPRFHDWTGCAPLPVDADLLPPMVLGYRCPFRVLPQGVKPCLSNKEMTEMRRLARISPPHFALGRSRELQGLAVAMVKLWEKSAIAKIAIKRGVENTRNERMAEELKRLTRGVLVSRNKEYIVFYRGNDFMPPAVSEALRERQKEITEVLQNKEDQLRETASARVTLLSQGKRIKTPLLAGTLAETIAASSRWAPDASSVDVEELKREAASIKRAALIRDLDLRLLYAKQKLKKAEKALAKVQKDLDPSDLPTDSEIITEEERLLFRRIGLSMDPFLLVGRREVFDGTIENMHLHWKHRELVKIIVRGKSLPQVKHIAISLEAESGGVLVSVDNTLKGYAIILYRGKNYQMPFRLRPSNLLTRKKAFARSIELQRREALKYHVADLEERIELLKTGQEEDREPHKKSDGGEDNLYLRVDESDYSSDEDESFLSLEEEEEET</sequence>
<feature type="compositionally biased region" description="Polar residues" evidence="12">
    <location>
        <begin position="115"/>
        <end position="129"/>
    </location>
</feature>
<dbReference type="Pfam" id="PF01985">
    <property type="entry name" value="CRS1_YhbY"/>
    <property type="match status" value="3"/>
</dbReference>
<dbReference type="Gramene" id="Bo7g113980.1">
    <property type="protein sequence ID" value="Bo7g113980.1"/>
    <property type="gene ID" value="Bo7g113980"/>
</dbReference>
<feature type="domain" description="CRM" evidence="13">
    <location>
        <begin position="199"/>
        <end position="295"/>
    </location>
</feature>
<dbReference type="Proteomes" id="UP000032141">
    <property type="component" value="Chromosome C7"/>
</dbReference>
<dbReference type="KEGG" id="boe:106306723"/>
<dbReference type="SMART" id="SM01103">
    <property type="entry name" value="CRS1_YhbY"/>
    <property type="match status" value="3"/>
</dbReference>
<dbReference type="SUPFAM" id="SSF75471">
    <property type="entry name" value="YhbY-like"/>
    <property type="match status" value="3"/>
</dbReference>
<evidence type="ECO:0000256" key="9">
    <source>
        <dbReference type="ARBA" id="ARBA00023274"/>
    </source>
</evidence>
<dbReference type="STRING" id="109376.A0A0D3DGV0"/>
<comment type="subcellular location">
    <subcellularLocation>
        <location evidence="1">Plastid</location>
        <location evidence="1">Chloroplast</location>
    </subcellularLocation>
</comment>
<feature type="compositionally biased region" description="Acidic residues" evidence="12">
    <location>
        <begin position="757"/>
        <end position="777"/>
    </location>
</feature>
<feature type="compositionally biased region" description="Basic and acidic residues" evidence="12">
    <location>
        <begin position="99"/>
        <end position="114"/>
    </location>
</feature>
<dbReference type="PANTHER" id="PTHR31846:SF7">
    <property type="entry name" value="CRS1 _ YHBY (CRM) DOMAIN-CONTAINING PROTEIN"/>
    <property type="match status" value="1"/>
</dbReference>
<dbReference type="InterPro" id="IPR035920">
    <property type="entry name" value="YhbY-like_sf"/>
</dbReference>
<keyword evidence="9" id="KW-0687">Ribonucleoprotein</keyword>
<dbReference type="EnsemblPlants" id="Bo7g113980.1">
    <property type="protein sequence ID" value="Bo7g113980.1"/>
    <property type="gene ID" value="Bo7g113980"/>
</dbReference>
<evidence type="ECO:0000256" key="6">
    <source>
        <dbReference type="ARBA" id="ARBA00022884"/>
    </source>
</evidence>
<dbReference type="FunFam" id="3.30.110.60:FF:000002">
    <property type="entry name" value="CRS2-associated factor 1, chloroplastic"/>
    <property type="match status" value="2"/>
</dbReference>
<keyword evidence="5" id="KW-0677">Repeat</keyword>
<dbReference type="InterPro" id="IPR045278">
    <property type="entry name" value="CRS1/CFM2/CFM3"/>
</dbReference>
<evidence type="ECO:0000259" key="13">
    <source>
        <dbReference type="PROSITE" id="PS51295"/>
    </source>
</evidence>
<dbReference type="OrthoDB" id="551352at2759"/>
<evidence type="ECO:0000256" key="11">
    <source>
        <dbReference type="SAM" id="Coils"/>
    </source>
</evidence>
<feature type="region of interest" description="Disordered" evidence="12">
    <location>
        <begin position="730"/>
        <end position="777"/>
    </location>
</feature>
<dbReference type="OMA" id="IECNEIY"/>
<dbReference type="GO" id="GO:0003729">
    <property type="term" value="F:mRNA binding"/>
    <property type="evidence" value="ECO:0007669"/>
    <property type="project" value="InterPro"/>
</dbReference>
<keyword evidence="2" id="KW-0150">Chloroplast</keyword>
<dbReference type="PROSITE" id="PS51295">
    <property type="entry name" value="CRM"/>
    <property type="match status" value="3"/>
</dbReference>
<dbReference type="eggNOG" id="KOG1990">
    <property type="taxonomic scope" value="Eukaryota"/>
</dbReference>
<reference evidence="14 15" key="1">
    <citation type="journal article" date="2014" name="Genome Biol.">
        <title>Transcriptome and methylome profiling reveals relics of genome dominance in the mesopolyploid Brassica oleracea.</title>
        <authorList>
            <person name="Parkin I.A."/>
            <person name="Koh C."/>
            <person name="Tang H."/>
            <person name="Robinson S.J."/>
            <person name="Kagale S."/>
            <person name="Clarke W.E."/>
            <person name="Town C.D."/>
            <person name="Nixon J."/>
            <person name="Krishnakumar V."/>
            <person name="Bidwell S.L."/>
            <person name="Denoeud F."/>
            <person name="Belcram H."/>
            <person name="Links M.G."/>
            <person name="Just J."/>
            <person name="Clarke C."/>
            <person name="Bender T."/>
            <person name="Huebert T."/>
            <person name="Mason A.S."/>
            <person name="Pires J.C."/>
            <person name="Barker G."/>
            <person name="Moore J."/>
            <person name="Walley P.G."/>
            <person name="Manoli S."/>
            <person name="Batley J."/>
            <person name="Edwards D."/>
            <person name="Nelson M.N."/>
            <person name="Wang X."/>
            <person name="Paterson A.H."/>
            <person name="King G."/>
            <person name="Bancroft I."/>
            <person name="Chalhoub B."/>
            <person name="Sharpe A.G."/>
        </authorList>
    </citation>
    <scope>NUCLEOTIDE SEQUENCE</scope>
    <source>
        <strain evidence="14 15">cv. TO1000</strain>
    </source>
</reference>
<dbReference type="GO" id="GO:0000373">
    <property type="term" value="P:Group II intron splicing"/>
    <property type="evidence" value="ECO:0007669"/>
    <property type="project" value="UniProtKB-ARBA"/>
</dbReference>
<reference evidence="14" key="2">
    <citation type="submission" date="2015-03" db="UniProtKB">
        <authorList>
            <consortium name="EnsemblPlants"/>
        </authorList>
    </citation>
    <scope>IDENTIFICATION</scope>
</reference>
<evidence type="ECO:0000256" key="3">
    <source>
        <dbReference type="ARBA" id="ARBA00022640"/>
    </source>
</evidence>
<evidence type="ECO:0000313" key="15">
    <source>
        <dbReference type="Proteomes" id="UP000032141"/>
    </source>
</evidence>
<keyword evidence="3" id="KW-0934">Plastid</keyword>
<name>A0A0D3DGV0_BRAOL</name>
<feature type="coiled-coil region" evidence="11">
    <location>
        <begin position="554"/>
        <end position="581"/>
    </location>
</feature>
<evidence type="ECO:0000256" key="1">
    <source>
        <dbReference type="ARBA" id="ARBA00004229"/>
    </source>
</evidence>
<dbReference type="Gene3D" id="3.30.110.60">
    <property type="entry name" value="YhbY-like"/>
    <property type="match status" value="3"/>
</dbReference>
<evidence type="ECO:0000256" key="4">
    <source>
        <dbReference type="ARBA" id="ARBA00022664"/>
    </source>
</evidence>
<feature type="domain" description="CRM" evidence="13">
    <location>
        <begin position="592"/>
        <end position="692"/>
    </location>
</feature>
<feature type="region of interest" description="Disordered" evidence="12">
    <location>
        <begin position="99"/>
        <end position="133"/>
    </location>
</feature>
<feature type="domain" description="CRM" evidence="13">
    <location>
        <begin position="376"/>
        <end position="473"/>
    </location>
</feature>